<dbReference type="InterPro" id="IPR010368">
    <property type="entry name" value="Com_YlbF"/>
</dbReference>
<accession>A0A2A5SF66</accession>
<organism evidence="3 4">
    <name type="scientific">Pseudolactococcus raffinolactis</name>
    <dbReference type="NCBI Taxonomy" id="1366"/>
    <lineage>
        <taxon>Bacteria</taxon>
        <taxon>Bacillati</taxon>
        <taxon>Bacillota</taxon>
        <taxon>Bacilli</taxon>
        <taxon>Lactobacillales</taxon>
        <taxon>Streptococcaceae</taxon>
        <taxon>Pseudolactococcus</taxon>
    </lineage>
</organism>
<dbReference type="GeneID" id="93296573"/>
<dbReference type="Proteomes" id="UP000501945">
    <property type="component" value="Chromosome"/>
</dbReference>
<evidence type="ECO:0000313" key="4">
    <source>
        <dbReference type="Proteomes" id="UP000501558"/>
    </source>
</evidence>
<dbReference type="RefSeq" id="WP_061774217.1">
    <property type="nucleotide sequence ID" value="NZ_BAAAXH010000083.1"/>
</dbReference>
<dbReference type="STRING" id="1348633.GCA_001591765_00669"/>
<evidence type="ECO:0000313" key="2">
    <source>
        <dbReference type="EMBL" id="QIW54770.1"/>
    </source>
</evidence>
<dbReference type="Pfam" id="PF06133">
    <property type="entry name" value="Com_YlbF"/>
    <property type="match status" value="1"/>
</dbReference>
<evidence type="ECO:0000256" key="1">
    <source>
        <dbReference type="HAMAP-Rule" id="MF_01526"/>
    </source>
</evidence>
<dbReference type="Gene3D" id="1.20.1500.10">
    <property type="entry name" value="YheA/YmcA-like"/>
    <property type="match status" value="1"/>
</dbReference>
<dbReference type="EMBL" id="CP047628">
    <property type="protein sequence ID" value="QIW59265.1"/>
    <property type="molecule type" value="Genomic_DNA"/>
</dbReference>
<dbReference type="OrthoDB" id="9811402at2"/>
<dbReference type="KEGG" id="lrn:CMV25_04000"/>
<proteinExistence type="inferred from homology"/>
<dbReference type="Proteomes" id="UP000501558">
    <property type="component" value="Chromosome"/>
</dbReference>
<name>A0A2A5SF66_9LACT</name>
<dbReference type="HAMAP" id="MF_01526">
    <property type="entry name" value="UPF0342"/>
    <property type="match status" value="1"/>
</dbReference>
<gene>
    <name evidence="3" type="ORF">GU334_10230</name>
    <name evidence="2" type="ORF">GU336_11795</name>
</gene>
<dbReference type="EMBL" id="CP047616">
    <property type="protein sequence ID" value="QIW54770.1"/>
    <property type="molecule type" value="Genomic_DNA"/>
</dbReference>
<evidence type="ECO:0000313" key="5">
    <source>
        <dbReference type="Proteomes" id="UP000501945"/>
    </source>
</evidence>
<dbReference type="AlphaFoldDB" id="A0A2A5SF66"/>
<protein>
    <recommendedName>
        <fullName evidence="1">UPF0342 protein GU334_10230</fullName>
    </recommendedName>
</protein>
<evidence type="ECO:0000313" key="3">
    <source>
        <dbReference type="EMBL" id="QIW59265.1"/>
    </source>
</evidence>
<reference evidence="4 5" key="1">
    <citation type="submission" date="2019-12" db="EMBL/GenBank/DDBJ databases">
        <title>Whole genome sequences of Lactococcus raffinolactis strains isolated from sewage.</title>
        <authorList>
            <person name="Ybazeta G."/>
            <person name="Ross M."/>
            <person name="Brabant-Kirwan D."/>
            <person name="Saleh M."/>
            <person name="Dillon J.A."/>
            <person name="Splinter K."/>
            <person name="Nokhbeh R."/>
        </authorList>
    </citation>
    <scope>NUCLEOTIDE SEQUENCE [LARGE SCALE GENOMIC DNA]</scope>
    <source>
        <strain evidence="3 4">Lr_19_14</strain>
        <strain evidence="2 5">Lr_19_5</strain>
    </source>
</reference>
<dbReference type="InterPro" id="IPR023378">
    <property type="entry name" value="YheA/YmcA-like_dom_sf"/>
</dbReference>
<sequence>MNIYDTMNQLEREFRALPEYQAVVTALAAVKADEAASVLYAKFIDIQTKMQMGQLIEPEQQNEAQALFAELQANSIMSELLAKEQALQTITSDLQDIVFKPLQELYGQ</sequence>
<dbReference type="SUPFAM" id="SSF158622">
    <property type="entry name" value="YheA/YmcA-like"/>
    <property type="match status" value="1"/>
</dbReference>
<comment type="similarity">
    <text evidence="1">Belongs to the UPF0342 family.</text>
</comment>
<keyword evidence="4" id="KW-1185">Reference proteome</keyword>